<dbReference type="InterPro" id="IPR016518">
    <property type="entry name" value="Alpha-L-fucosidase"/>
</dbReference>
<dbReference type="Proteomes" id="UP000266552">
    <property type="component" value="Chromosome"/>
</dbReference>
<dbReference type="InterPro" id="IPR054363">
    <property type="entry name" value="GH95_cat"/>
</dbReference>
<dbReference type="AlphaFoldDB" id="A0A385TFB6"/>
<dbReference type="RefSeq" id="WP_119847282.1">
    <property type="nucleotide sequence ID" value="NZ_CP032412.1"/>
</dbReference>
<evidence type="ECO:0000313" key="5">
    <source>
        <dbReference type="Proteomes" id="UP000266552"/>
    </source>
</evidence>
<organism evidence="4 5">
    <name type="scientific">Paenibacillus lautus</name>
    <name type="common">Bacillus lautus</name>
    <dbReference type="NCBI Taxonomy" id="1401"/>
    <lineage>
        <taxon>Bacteria</taxon>
        <taxon>Bacillati</taxon>
        <taxon>Bacillota</taxon>
        <taxon>Bacilli</taxon>
        <taxon>Bacillales</taxon>
        <taxon>Paenibacillaceae</taxon>
        <taxon>Paenibacillus</taxon>
    </lineage>
</organism>
<keyword evidence="5" id="KW-1185">Reference proteome</keyword>
<dbReference type="InterPro" id="IPR027414">
    <property type="entry name" value="GH95_N_dom"/>
</dbReference>
<dbReference type="InterPro" id="IPR012341">
    <property type="entry name" value="6hp_glycosidase-like_sf"/>
</dbReference>
<dbReference type="Pfam" id="PF14498">
    <property type="entry name" value="Glyco_hyd_65N_2"/>
    <property type="match status" value="1"/>
</dbReference>
<dbReference type="GO" id="GO:0005975">
    <property type="term" value="P:carbohydrate metabolic process"/>
    <property type="evidence" value="ECO:0007669"/>
    <property type="project" value="InterPro"/>
</dbReference>
<evidence type="ECO:0000259" key="2">
    <source>
        <dbReference type="Pfam" id="PF21307"/>
    </source>
</evidence>
<evidence type="ECO:0000313" key="4">
    <source>
        <dbReference type="EMBL" id="AYB43260.1"/>
    </source>
</evidence>
<dbReference type="InterPro" id="IPR008928">
    <property type="entry name" value="6-hairpin_glycosidase_sf"/>
</dbReference>
<evidence type="ECO:0000259" key="1">
    <source>
        <dbReference type="Pfam" id="PF14498"/>
    </source>
</evidence>
<dbReference type="Pfam" id="PF22124">
    <property type="entry name" value="Glyco_hydro_95_cat"/>
    <property type="match status" value="1"/>
</dbReference>
<protein>
    <submittedName>
        <fullName evidence="4">Glycoside hydrolase family 95 protein</fullName>
    </submittedName>
</protein>
<dbReference type="KEGG" id="plw:D5F53_08165"/>
<dbReference type="PANTHER" id="PTHR31084">
    <property type="entry name" value="ALPHA-L-FUCOSIDASE 2"/>
    <property type="match status" value="1"/>
</dbReference>
<dbReference type="EMBL" id="CP032412">
    <property type="protein sequence ID" value="AYB43260.1"/>
    <property type="molecule type" value="Genomic_DNA"/>
</dbReference>
<dbReference type="PANTHER" id="PTHR31084:SF0">
    <property type="entry name" value="ALPHA-L-FUCOSIDASE 2"/>
    <property type="match status" value="1"/>
</dbReference>
<dbReference type="Gene3D" id="1.50.10.10">
    <property type="match status" value="1"/>
</dbReference>
<feature type="domain" description="Glycosyl hydrolase family 95 catalytic" evidence="3">
    <location>
        <begin position="278"/>
        <end position="698"/>
    </location>
</feature>
<proteinExistence type="predicted"/>
<accession>A0A385TFB6</accession>
<dbReference type="GO" id="GO:0004560">
    <property type="term" value="F:alpha-L-fucosidase activity"/>
    <property type="evidence" value="ECO:0007669"/>
    <property type="project" value="InterPro"/>
</dbReference>
<dbReference type="InterPro" id="IPR049053">
    <property type="entry name" value="AFCA-like_C"/>
</dbReference>
<dbReference type="Pfam" id="PF21307">
    <property type="entry name" value="Glyco_hydro_95_C"/>
    <property type="match status" value="1"/>
</dbReference>
<feature type="domain" description="Alpha fucosidase A-like C-terminal" evidence="2">
    <location>
        <begin position="700"/>
        <end position="769"/>
    </location>
</feature>
<dbReference type="PIRSF" id="PIRSF007663">
    <property type="entry name" value="UCP007663"/>
    <property type="match status" value="1"/>
</dbReference>
<sequence>MTDMKLWYTKPAQGWSQGLPIGNGRMGNVAVSTPDREIWNITETTYWSGQPEPAQGRSNSKADLEQMRQYFFQGDYREGDRLAKKHLEPEKMNFGTNLGLCQVVLEFDHNGKPSEGGRQDAAVEPLFHRELDLVEAVARSSCETDGAEMTREVFASHAAQVIVSRIRCSHGSLGVSFRISIRGENGPFHAVVTGKDTIEFQGQALESVHSNGECGVSCQGQLRVVTEGGQLSCTDDAINVSGADEAAIYFAVNTDYRQEFESWREKSALQLEQAVLLGYDALRAKHLADYQPLYARVSLDLGSSEHSSLPTDERIGRFKQGNWDDPALFALFYQYGRYLTISGSRQDSILPMHLQGIWNDGEANKMAWSCDYHLDVNTQMNYFPTEAANLSESHEPLMRYIQQLSVAGRSAARHYYDAEGWVAHVFSNAWGFASPGWGTSWGLNVTGGLWIATHMMEHYAYNRDQAFLEELAYPVLKEAAAFFMDYMTVHPKYGWLVTGPSNSPENSFYTGHPEDGHQQLSMGPTMDQVLVRDLLSFCVKAAQTLGVDEELQQKWQTALDQLPPLMIGKKGQLQEWLEDYEEAQPEHRHLSHLFALYPGSQITPHHTPELAAAARVTLENRNSRADLEDIEFTAALFGLFYARLHDGDQAVQHIAHLIGELCFDNMLTYSKPGVAGAEANIFVIDGNFGGTAAIAEMLLQSHEGEIHLLPALPAMWPKGSVTGLKAKGNIEVDMSWENGKLVEARVKGNESGSVKVFYGGREMEVDRNKKLFVWV</sequence>
<name>A0A385TFB6_PAELA</name>
<gene>
    <name evidence="4" type="ORF">D5F53_08165</name>
</gene>
<evidence type="ECO:0000259" key="3">
    <source>
        <dbReference type="Pfam" id="PF22124"/>
    </source>
</evidence>
<dbReference type="SUPFAM" id="SSF48208">
    <property type="entry name" value="Six-hairpin glycosidases"/>
    <property type="match status" value="1"/>
</dbReference>
<reference evidence="4 5" key="1">
    <citation type="submission" date="2018-09" db="EMBL/GenBank/DDBJ databases">
        <title>Genome Sequence of Paenibacillus lautus Strain E7593-69, Azo Dye-Degrading Bacteria, Isolated from Commercial Tattoo Inks.</title>
        <authorList>
            <person name="Nho S.W."/>
            <person name="Kim S.-J."/>
            <person name="Kweon O."/>
            <person name="Cerniglia C.E."/>
        </authorList>
    </citation>
    <scope>NUCLEOTIDE SEQUENCE [LARGE SCALE GENOMIC DNA]</scope>
    <source>
        <strain evidence="4 5">E7593-69</strain>
    </source>
</reference>
<keyword evidence="4" id="KW-0378">Hydrolase</keyword>
<feature type="domain" description="Glycosyl hydrolase family 95 N-terminal" evidence="1">
    <location>
        <begin position="6"/>
        <end position="258"/>
    </location>
</feature>